<feature type="signal peptide" evidence="9">
    <location>
        <begin position="1"/>
        <end position="23"/>
    </location>
</feature>
<dbReference type="AlphaFoldDB" id="A0A8J8MTK8"/>
<evidence type="ECO:0000256" key="8">
    <source>
        <dbReference type="RuleBase" id="RU004447"/>
    </source>
</evidence>
<dbReference type="Proteomes" id="UP000679284">
    <property type="component" value="Chromosome"/>
</dbReference>
<sequence>MPHRLPAVLAPCLALCLAAPALAQEVSDYTLENGLQIVVIEDHRAPVVTSMVWYCTGSADEKPGESGVAHFLEHLMFQGTAKMAPGEFSATVSALGGTDNAFTSYDYTAFYQRVASEYLDDMLKMEADRMVNLTLTQPIVDNERQVILQERSQRTDSNPSALFREQMSAAQYLNSPYRRPVIGWRAEMEQLSREDALDHYHTFYAPNNAVLVVAGDVDPDGVAHMAETHFGALAPSTTLPPRLRPQEPPQIAPRRLVLADPRVAQPYVARSYLAPERDPGDQTEAAALTVLAALLGGDPTTSVLAQKLQFGDAPKAIYTMASYSGVAVDDTTFDLGVVPAPGVSLQEAEDALDDALAAFLKDGVDADQLARIKTQIRADDIYSRDDAAGEAREYGAALAVGLGVKDVQDWPQILQDVTAEDVLAAAGEVLDMRYSVTGWLEQKEKTQ</sequence>
<keyword evidence="4" id="KW-0479">Metal-binding</keyword>
<evidence type="ECO:0000256" key="9">
    <source>
        <dbReference type="SAM" id="SignalP"/>
    </source>
</evidence>
<dbReference type="InterPro" id="IPR011765">
    <property type="entry name" value="Pept_M16_N"/>
</dbReference>
<evidence type="ECO:0000313" key="12">
    <source>
        <dbReference type="EMBL" id="QUS36003.1"/>
    </source>
</evidence>
<keyword evidence="5" id="KW-0378">Hydrolase</keyword>
<dbReference type="PANTHER" id="PTHR43690:SF17">
    <property type="entry name" value="PROTEIN YHJJ"/>
    <property type="match status" value="1"/>
</dbReference>
<evidence type="ECO:0000256" key="4">
    <source>
        <dbReference type="ARBA" id="ARBA00022723"/>
    </source>
</evidence>
<feature type="domain" description="Peptidase M16 C-terminal" evidence="11">
    <location>
        <begin position="191"/>
        <end position="375"/>
    </location>
</feature>
<evidence type="ECO:0000313" key="13">
    <source>
        <dbReference type="Proteomes" id="UP000679284"/>
    </source>
</evidence>
<comment type="cofactor">
    <cofactor evidence="1">
        <name>Zn(2+)</name>
        <dbReference type="ChEBI" id="CHEBI:29105"/>
    </cofactor>
</comment>
<dbReference type="Pfam" id="PF05193">
    <property type="entry name" value="Peptidase_M16_C"/>
    <property type="match status" value="1"/>
</dbReference>
<evidence type="ECO:0000256" key="3">
    <source>
        <dbReference type="ARBA" id="ARBA00022670"/>
    </source>
</evidence>
<keyword evidence="13" id="KW-1185">Reference proteome</keyword>
<name>A0A8J8MTK8_9RHOB</name>
<dbReference type="EMBL" id="CP047289">
    <property type="protein sequence ID" value="QUS36003.1"/>
    <property type="molecule type" value="Genomic_DNA"/>
</dbReference>
<protein>
    <submittedName>
        <fullName evidence="12">Insulinase family protein</fullName>
    </submittedName>
</protein>
<comment type="similarity">
    <text evidence="2 8">Belongs to the peptidase M16 family.</text>
</comment>
<evidence type="ECO:0000259" key="11">
    <source>
        <dbReference type="Pfam" id="PF05193"/>
    </source>
</evidence>
<keyword evidence="9" id="KW-0732">Signal</keyword>
<keyword evidence="3" id="KW-0645">Protease</keyword>
<evidence type="ECO:0000256" key="7">
    <source>
        <dbReference type="ARBA" id="ARBA00023049"/>
    </source>
</evidence>
<evidence type="ECO:0000256" key="1">
    <source>
        <dbReference type="ARBA" id="ARBA00001947"/>
    </source>
</evidence>
<evidence type="ECO:0000256" key="2">
    <source>
        <dbReference type="ARBA" id="ARBA00007261"/>
    </source>
</evidence>
<gene>
    <name evidence="12" type="ORF">GR316_06830</name>
</gene>
<dbReference type="GO" id="GO:0006508">
    <property type="term" value="P:proteolysis"/>
    <property type="evidence" value="ECO:0007669"/>
    <property type="project" value="UniProtKB-KW"/>
</dbReference>
<feature type="domain" description="Peptidase M16 N-terminal" evidence="10">
    <location>
        <begin position="37"/>
        <end position="182"/>
    </location>
</feature>
<organism evidence="12 13">
    <name type="scientific">Falsirhodobacter algicola</name>
    <dbReference type="NCBI Taxonomy" id="2692330"/>
    <lineage>
        <taxon>Bacteria</taxon>
        <taxon>Pseudomonadati</taxon>
        <taxon>Pseudomonadota</taxon>
        <taxon>Alphaproteobacteria</taxon>
        <taxon>Rhodobacterales</taxon>
        <taxon>Paracoccaceae</taxon>
        <taxon>Falsirhodobacter</taxon>
    </lineage>
</organism>
<dbReference type="InterPro" id="IPR001431">
    <property type="entry name" value="Pept_M16_Zn_BS"/>
</dbReference>
<dbReference type="KEGG" id="fap:GR316_06830"/>
<dbReference type="RefSeq" id="WP_211783224.1">
    <property type="nucleotide sequence ID" value="NZ_CP047289.1"/>
</dbReference>
<dbReference type="GO" id="GO:0004222">
    <property type="term" value="F:metalloendopeptidase activity"/>
    <property type="evidence" value="ECO:0007669"/>
    <property type="project" value="InterPro"/>
</dbReference>
<reference evidence="12" key="1">
    <citation type="submission" date="2020-01" db="EMBL/GenBank/DDBJ databases">
        <authorList>
            <person name="Yang Y."/>
            <person name="Kwon Y.M."/>
        </authorList>
    </citation>
    <scope>NUCLEOTIDE SEQUENCE</scope>
    <source>
        <strain evidence="12">PG104</strain>
    </source>
</reference>
<keyword evidence="7" id="KW-0482">Metalloprotease</keyword>
<evidence type="ECO:0000256" key="6">
    <source>
        <dbReference type="ARBA" id="ARBA00022833"/>
    </source>
</evidence>
<dbReference type="PANTHER" id="PTHR43690">
    <property type="entry name" value="NARDILYSIN"/>
    <property type="match status" value="1"/>
</dbReference>
<dbReference type="SUPFAM" id="SSF63411">
    <property type="entry name" value="LuxS/MPP-like metallohydrolase"/>
    <property type="match status" value="2"/>
</dbReference>
<dbReference type="InterPro" id="IPR007863">
    <property type="entry name" value="Peptidase_M16_C"/>
</dbReference>
<dbReference type="InterPro" id="IPR011249">
    <property type="entry name" value="Metalloenz_LuxS/M16"/>
</dbReference>
<dbReference type="Gene3D" id="3.30.830.10">
    <property type="entry name" value="Metalloenzyme, LuxS/M16 peptidase-like"/>
    <property type="match status" value="2"/>
</dbReference>
<keyword evidence="6" id="KW-0862">Zinc</keyword>
<dbReference type="PROSITE" id="PS00143">
    <property type="entry name" value="INSULINASE"/>
    <property type="match status" value="1"/>
</dbReference>
<dbReference type="Pfam" id="PF00675">
    <property type="entry name" value="Peptidase_M16"/>
    <property type="match status" value="1"/>
</dbReference>
<accession>A0A8J8MTK8</accession>
<feature type="chain" id="PRO_5035285299" evidence="9">
    <location>
        <begin position="24"/>
        <end position="447"/>
    </location>
</feature>
<evidence type="ECO:0000259" key="10">
    <source>
        <dbReference type="Pfam" id="PF00675"/>
    </source>
</evidence>
<proteinExistence type="inferred from homology"/>
<evidence type="ECO:0000256" key="5">
    <source>
        <dbReference type="ARBA" id="ARBA00022801"/>
    </source>
</evidence>
<dbReference type="GO" id="GO:0046872">
    <property type="term" value="F:metal ion binding"/>
    <property type="evidence" value="ECO:0007669"/>
    <property type="project" value="UniProtKB-KW"/>
</dbReference>
<dbReference type="InterPro" id="IPR050626">
    <property type="entry name" value="Peptidase_M16"/>
</dbReference>